<dbReference type="PANTHER" id="PTHR11439:SF467">
    <property type="entry name" value="INTEGRASE CATALYTIC DOMAIN-CONTAINING PROTEIN"/>
    <property type="match status" value="1"/>
</dbReference>
<evidence type="ECO:0000259" key="1">
    <source>
        <dbReference type="Pfam" id="PF07727"/>
    </source>
</evidence>
<dbReference type="PANTHER" id="PTHR11439">
    <property type="entry name" value="GAG-POL-RELATED RETROTRANSPOSON"/>
    <property type="match status" value="1"/>
</dbReference>
<comment type="caution">
    <text evidence="2">The sequence shown here is derived from an EMBL/GenBank/DDBJ whole genome shotgun (WGS) entry which is preliminary data.</text>
</comment>
<evidence type="ECO:0000313" key="7">
    <source>
        <dbReference type="Proteomes" id="UP000435112"/>
    </source>
</evidence>
<evidence type="ECO:0000313" key="5">
    <source>
        <dbReference type="Proteomes" id="UP000429607"/>
    </source>
</evidence>
<dbReference type="Proteomes" id="UP000434957">
    <property type="component" value="Unassembled WGS sequence"/>
</dbReference>
<name>A0A6A3L7M5_9STRA</name>
<dbReference type="SUPFAM" id="SSF56672">
    <property type="entry name" value="DNA/RNA polymerases"/>
    <property type="match status" value="1"/>
</dbReference>
<proteinExistence type="predicted"/>
<evidence type="ECO:0000313" key="3">
    <source>
        <dbReference type="EMBL" id="KAE9030668.1"/>
    </source>
</evidence>
<dbReference type="CDD" id="cd09272">
    <property type="entry name" value="RNase_HI_RT_Ty1"/>
    <property type="match status" value="1"/>
</dbReference>
<keyword evidence="6" id="KW-1185">Reference proteome</keyword>
<dbReference type="Proteomes" id="UP000429607">
    <property type="component" value="Unassembled WGS sequence"/>
</dbReference>
<dbReference type="EMBL" id="QXFU01001055">
    <property type="protein sequence ID" value="KAE9012064.1"/>
    <property type="molecule type" value="Genomic_DNA"/>
</dbReference>
<dbReference type="EMBL" id="QXFV01000682">
    <property type="protein sequence ID" value="KAE9030668.1"/>
    <property type="molecule type" value="Genomic_DNA"/>
</dbReference>
<dbReference type="InterPro" id="IPR013103">
    <property type="entry name" value="RVT_2"/>
</dbReference>
<dbReference type="OrthoDB" id="107701at2759"/>
<dbReference type="AlphaFoldDB" id="A0A6A3L7M5"/>
<dbReference type="EMBL" id="QXFT01000662">
    <property type="protein sequence ID" value="KAE9338493.1"/>
    <property type="molecule type" value="Genomic_DNA"/>
</dbReference>
<protein>
    <recommendedName>
        <fullName evidence="1">Reverse transcriptase Ty1/copia-type domain-containing protein</fullName>
    </recommendedName>
</protein>
<evidence type="ECO:0000313" key="2">
    <source>
        <dbReference type="EMBL" id="KAE9012064.1"/>
    </source>
</evidence>
<reference evidence="5 7" key="1">
    <citation type="submission" date="2018-09" db="EMBL/GenBank/DDBJ databases">
        <title>Genomic investigation of the strawberry pathogen Phytophthora fragariae indicates pathogenicity is determined by transcriptional variation in three key races.</title>
        <authorList>
            <person name="Adams T.M."/>
            <person name="Armitage A.D."/>
            <person name="Sobczyk M.K."/>
            <person name="Bates H.J."/>
            <person name="Dunwell J.M."/>
            <person name="Nellist C.F."/>
            <person name="Harrison R.J."/>
        </authorList>
    </citation>
    <scope>NUCLEOTIDE SEQUENCE [LARGE SCALE GENOMIC DNA]</scope>
    <source>
        <strain evidence="3 5">SCRP249</strain>
        <strain evidence="2 7">SCRP324</strain>
        <strain evidence="4 6">SCRP333</strain>
    </source>
</reference>
<dbReference type="InterPro" id="IPR043502">
    <property type="entry name" value="DNA/RNA_pol_sf"/>
</dbReference>
<gene>
    <name evidence="3" type="ORF">PR001_g11191</name>
    <name evidence="2" type="ORF">PR002_g14907</name>
    <name evidence="4" type="ORF">PR003_g11470</name>
</gene>
<dbReference type="Proteomes" id="UP000435112">
    <property type="component" value="Unassembled WGS sequence"/>
</dbReference>
<sequence>MVCRLLKSLYGLRQAPRIWNDTLNTLLVRIGFERLDSDYGIYVLKSDTGELLMILTVYVDDLLLLGPTTRCKSVAAQLQEQFELSELGPVRYLLGVEILVDRPRMQVIFIQKQYVLDVLRRFNMENAVDSPTPQATTPSTSEPPQLDKYPYREVVGALQYLVAASRPDIAHATRHLGKYLTCYTSANYSEAMRVLRYLHGTADYGLVMDVRASSTVSLVGYSDADYANDPDDYKSVSGYVTLLDGNVVSYASSKQSINAQSTCEADTSL</sequence>
<feature type="domain" description="Reverse transcriptase Ty1/copia-type" evidence="1">
    <location>
        <begin position="2"/>
        <end position="133"/>
    </location>
</feature>
<organism evidence="2 7">
    <name type="scientific">Phytophthora rubi</name>
    <dbReference type="NCBI Taxonomy" id="129364"/>
    <lineage>
        <taxon>Eukaryota</taxon>
        <taxon>Sar</taxon>
        <taxon>Stramenopiles</taxon>
        <taxon>Oomycota</taxon>
        <taxon>Peronosporomycetes</taxon>
        <taxon>Peronosporales</taxon>
        <taxon>Peronosporaceae</taxon>
        <taxon>Phytophthora</taxon>
    </lineage>
</organism>
<dbReference type="Pfam" id="PF07727">
    <property type="entry name" value="RVT_2"/>
    <property type="match status" value="1"/>
</dbReference>
<evidence type="ECO:0000313" key="4">
    <source>
        <dbReference type="EMBL" id="KAE9338493.1"/>
    </source>
</evidence>
<evidence type="ECO:0000313" key="6">
    <source>
        <dbReference type="Proteomes" id="UP000434957"/>
    </source>
</evidence>
<accession>A0A6A3L7M5</accession>